<dbReference type="AlphaFoldDB" id="A0AA42CMK5"/>
<keyword evidence="3" id="KW-1185">Reference proteome</keyword>
<evidence type="ECO:0000256" key="1">
    <source>
        <dbReference type="SAM" id="MobiDB-lite"/>
    </source>
</evidence>
<feature type="compositionally biased region" description="Polar residues" evidence="1">
    <location>
        <begin position="124"/>
        <end position="168"/>
    </location>
</feature>
<feature type="compositionally biased region" description="Low complexity" evidence="1">
    <location>
        <begin position="197"/>
        <end position="232"/>
    </location>
</feature>
<feature type="compositionally biased region" description="Low complexity" evidence="1">
    <location>
        <begin position="112"/>
        <end position="123"/>
    </location>
</feature>
<organism evidence="2 3">
    <name type="scientific">Lichenifustis flavocetrariae</name>
    <dbReference type="NCBI Taxonomy" id="2949735"/>
    <lineage>
        <taxon>Bacteria</taxon>
        <taxon>Pseudomonadati</taxon>
        <taxon>Pseudomonadota</taxon>
        <taxon>Alphaproteobacteria</taxon>
        <taxon>Hyphomicrobiales</taxon>
        <taxon>Lichenihabitantaceae</taxon>
        <taxon>Lichenifustis</taxon>
    </lineage>
</organism>
<sequence>MKILPVSGLLGAATSVVIHVGAGAMPLIVQQPGHHGEGLTILAQLAQAPPPDGQPQTGDPSQGPAPAPAPQPSIGTTQTPAPQQPATAAAPPAVVLTPNGTAQPPGTAATNGRGPQRGRLQRGNTGSQFGSTQPSGALPTYGSTSPLDGSPQSDGIQPSTGTQRNPTNPMMGDTPAYGGQQVYGGTQSTLGTPQLSGTQSYGGTQAYGGTQPYGGPQPYGGTQPNAGTQTGISQGGGTIYTRQPLGASPTTRDLTGTYGGSNGFDARGVYTGTAAQPLSYGQLYATPRSVNNNLLGNGLDARSITRPFIPLGTGPGRPNSGYGIPNGSKPTYMDARGVQRSN</sequence>
<accession>A0AA42CMK5</accession>
<evidence type="ECO:0000313" key="2">
    <source>
        <dbReference type="EMBL" id="MCW6508450.1"/>
    </source>
</evidence>
<dbReference type="EMBL" id="JAMOIM010000005">
    <property type="protein sequence ID" value="MCW6508450.1"/>
    <property type="molecule type" value="Genomic_DNA"/>
</dbReference>
<feature type="region of interest" description="Disordered" evidence="1">
    <location>
        <begin position="309"/>
        <end position="342"/>
    </location>
</feature>
<name>A0AA42CMK5_9HYPH</name>
<comment type="caution">
    <text evidence="2">The sequence shown here is derived from an EMBL/GenBank/DDBJ whole genome shotgun (WGS) entry which is preliminary data.</text>
</comment>
<feature type="region of interest" description="Disordered" evidence="1">
    <location>
        <begin position="47"/>
        <end position="262"/>
    </location>
</feature>
<gene>
    <name evidence="2" type="ORF">M8523_10510</name>
</gene>
<dbReference type="Proteomes" id="UP001165667">
    <property type="component" value="Unassembled WGS sequence"/>
</dbReference>
<feature type="compositionally biased region" description="Polar residues" evidence="1">
    <location>
        <begin position="183"/>
        <end position="196"/>
    </location>
</feature>
<dbReference type="RefSeq" id="WP_282584810.1">
    <property type="nucleotide sequence ID" value="NZ_JAMOIM010000005.1"/>
</dbReference>
<reference evidence="2" key="1">
    <citation type="submission" date="2022-05" db="EMBL/GenBank/DDBJ databases">
        <authorList>
            <person name="Pankratov T."/>
        </authorList>
    </citation>
    <scope>NUCLEOTIDE SEQUENCE</scope>
    <source>
        <strain evidence="2">BP6-180914</strain>
    </source>
</reference>
<evidence type="ECO:0000313" key="3">
    <source>
        <dbReference type="Proteomes" id="UP001165667"/>
    </source>
</evidence>
<feature type="compositionally biased region" description="Polar residues" evidence="1">
    <location>
        <begin position="98"/>
        <end position="110"/>
    </location>
</feature>
<protein>
    <submittedName>
        <fullName evidence="2">Uncharacterized protein</fullName>
    </submittedName>
</protein>
<feature type="compositionally biased region" description="Low complexity" evidence="1">
    <location>
        <begin position="72"/>
        <end position="93"/>
    </location>
</feature>
<proteinExistence type="predicted"/>